<gene>
    <name evidence="2" type="ORF">PXEA_LOCUS5347</name>
</gene>
<feature type="compositionally biased region" description="Polar residues" evidence="1">
    <location>
        <begin position="120"/>
        <end position="129"/>
    </location>
</feature>
<proteinExistence type="predicted"/>
<sequence length="292" mass="32447">MLDRQRVRPFTCPICPNNRAYTDASSLRRHLLSLHFDWYHEHRQALRWSATPARRPATNSPVPLKARRGTRKLDISPLRLPPQFQLASSSPSDHLTCPIAACVNQLSTSSYESDLRPPSSEASQRSPLLNQPLAPPQSPSVDLEASNLYDPAFFSSDTSCLAPSGAIPRDLSPNTHMSAYFSPRKSAEEVSHFPNRQHYGRTCVEASISSYSPKARFDNSLISAATTRDPTFVPRATIPSDSDFLCEHMSLPVDLCMSAMCLTVGSESLRIDDFAECEVNRAGYLMLTSFKQ</sequence>
<dbReference type="Proteomes" id="UP000784294">
    <property type="component" value="Unassembled WGS sequence"/>
</dbReference>
<dbReference type="AlphaFoldDB" id="A0A448WHJ9"/>
<keyword evidence="3" id="KW-1185">Reference proteome</keyword>
<evidence type="ECO:0000313" key="2">
    <source>
        <dbReference type="EMBL" id="VEL11907.1"/>
    </source>
</evidence>
<feature type="region of interest" description="Disordered" evidence="1">
    <location>
        <begin position="110"/>
        <end position="142"/>
    </location>
</feature>
<reference evidence="2" key="1">
    <citation type="submission" date="2018-11" db="EMBL/GenBank/DDBJ databases">
        <authorList>
            <consortium name="Pathogen Informatics"/>
        </authorList>
    </citation>
    <scope>NUCLEOTIDE SEQUENCE</scope>
</reference>
<accession>A0A448WHJ9</accession>
<evidence type="ECO:0000256" key="1">
    <source>
        <dbReference type="SAM" id="MobiDB-lite"/>
    </source>
</evidence>
<protein>
    <submittedName>
        <fullName evidence="2">Uncharacterized protein</fullName>
    </submittedName>
</protein>
<dbReference type="EMBL" id="CAAALY010013226">
    <property type="protein sequence ID" value="VEL11907.1"/>
    <property type="molecule type" value="Genomic_DNA"/>
</dbReference>
<comment type="caution">
    <text evidence="2">The sequence shown here is derived from an EMBL/GenBank/DDBJ whole genome shotgun (WGS) entry which is preliminary data.</text>
</comment>
<name>A0A448WHJ9_9PLAT</name>
<evidence type="ECO:0000313" key="3">
    <source>
        <dbReference type="Proteomes" id="UP000784294"/>
    </source>
</evidence>
<organism evidence="2 3">
    <name type="scientific">Protopolystoma xenopodis</name>
    <dbReference type="NCBI Taxonomy" id="117903"/>
    <lineage>
        <taxon>Eukaryota</taxon>
        <taxon>Metazoa</taxon>
        <taxon>Spiralia</taxon>
        <taxon>Lophotrochozoa</taxon>
        <taxon>Platyhelminthes</taxon>
        <taxon>Monogenea</taxon>
        <taxon>Polyopisthocotylea</taxon>
        <taxon>Polystomatidea</taxon>
        <taxon>Polystomatidae</taxon>
        <taxon>Protopolystoma</taxon>
    </lineage>
</organism>